<evidence type="ECO:0000313" key="2">
    <source>
        <dbReference type="Proteomes" id="UP001153332"/>
    </source>
</evidence>
<reference evidence="1" key="1">
    <citation type="submission" date="2022-12" db="EMBL/GenBank/DDBJ databases">
        <title>Genome Sequence of Lasiodiplodia mahajangana.</title>
        <authorList>
            <person name="Buettner E."/>
        </authorList>
    </citation>
    <scope>NUCLEOTIDE SEQUENCE</scope>
    <source>
        <strain evidence="1">VT137</strain>
    </source>
</reference>
<sequence>MRRTRSNSVGERLEDGTAGRDSRNKSVSEASPSRQIKAGEAMTRSGSGSGGIRLDEETVVEFGSPPAQTAAAIAEVRRKSPRIGRTSPLAAQPFSPPRANSRSPPSANGSPPRGGVGLGIQH</sequence>
<proteinExistence type="predicted"/>
<name>A0ACC2JD04_9PEZI</name>
<evidence type="ECO:0000313" key="1">
    <source>
        <dbReference type="EMBL" id="KAJ8125355.1"/>
    </source>
</evidence>
<protein>
    <submittedName>
        <fullName evidence="1">Uncharacterized protein</fullName>
    </submittedName>
</protein>
<gene>
    <name evidence="1" type="ORF">O1611_g8282</name>
</gene>
<dbReference type="EMBL" id="JAPUUL010002410">
    <property type="protein sequence ID" value="KAJ8125355.1"/>
    <property type="molecule type" value="Genomic_DNA"/>
</dbReference>
<accession>A0ACC2JD04</accession>
<comment type="caution">
    <text evidence="1">The sequence shown here is derived from an EMBL/GenBank/DDBJ whole genome shotgun (WGS) entry which is preliminary data.</text>
</comment>
<organism evidence="1 2">
    <name type="scientific">Lasiodiplodia mahajangana</name>
    <dbReference type="NCBI Taxonomy" id="1108764"/>
    <lineage>
        <taxon>Eukaryota</taxon>
        <taxon>Fungi</taxon>
        <taxon>Dikarya</taxon>
        <taxon>Ascomycota</taxon>
        <taxon>Pezizomycotina</taxon>
        <taxon>Dothideomycetes</taxon>
        <taxon>Dothideomycetes incertae sedis</taxon>
        <taxon>Botryosphaeriales</taxon>
        <taxon>Botryosphaeriaceae</taxon>
        <taxon>Lasiodiplodia</taxon>
    </lineage>
</organism>
<keyword evidence="2" id="KW-1185">Reference proteome</keyword>
<dbReference type="Proteomes" id="UP001153332">
    <property type="component" value="Unassembled WGS sequence"/>
</dbReference>